<keyword evidence="5" id="KW-0460">Magnesium</keyword>
<comment type="caution">
    <text evidence="13">The sequence shown here is derived from an EMBL/GenBank/DDBJ whole genome shotgun (WGS) entry which is preliminary data.</text>
</comment>
<dbReference type="GO" id="GO:0016758">
    <property type="term" value="F:hexosyltransferase activity"/>
    <property type="evidence" value="ECO:0007669"/>
    <property type="project" value="TreeGrafter"/>
</dbReference>
<dbReference type="EMBL" id="RAWE01000357">
    <property type="protein sequence ID" value="RKG94239.1"/>
    <property type="molecule type" value="Genomic_DNA"/>
</dbReference>
<evidence type="ECO:0000256" key="6">
    <source>
        <dbReference type="ARBA" id="ARBA00022989"/>
    </source>
</evidence>
<keyword evidence="6 12" id="KW-1133">Transmembrane helix</keyword>
<evidence type="ECO:0000256" key="5">
    <source>
        <dbReference type="ARBA" id="ARBA00022842"/>
    </source>
</evidence>
<organism evidence="13 14">
    <name type="scientific">Corallococcus carmarthensis</name>
    <dbReference type="NCBI Taxonomy" id="2316728"/>
    <lineage>
        <taxon>Bacteria</taxon>
        <taxon>Pseudomonadati</taxon>
        <taxon>Myxococcota</taxon>
        <taxon>Myxococcia</taxon>
        <taxon>Myxococcales</taxon>
        <taxon>Cystobacterineae</taxon>
        <taxon>Myxococcaceae</taxon>
        <taxon>Corallococcus</taxon>
    </lineage>
</organism>
<evidence type="ECO:0000256" key="4">
    <source>
        <dbReference type="ARBA" id="ARBA00022692"/>
    </source>
</evidence>
<comment type="subcellular location">
    <subcellularLocation>
        <location evidence="1">Membrane</location>
        <topology evidence="1">Multi-pass membrane protein</topology>
    </subcellularLocation>
</comment>
<accession>A0A3A8JET6</accession>
<evidence type="ECO:0000256" key="11">
    <source>
        <dbReference type="ARBA" id="ARBA00078564"/>
    </source>
</evidence>
<evidence type="ECO:0000256" key="12">
    <source>
        <dbReference type="SAM" id="Phobius"/>
    </source>
</evidence>
<dbReference type="Pfam" id="PF13641">
    <property type="entry name" value="Glyco_tranf_2_3"/>
    <property type="match status" value="1"/>
</dbReference>
<dbReference type="InterPro" id="IPR050321">
    <property type="entry name" value="Glycosyltr_2/OpgH_subfam"/>
</dbReference>
<comment type="catalytic activity">
    <reaction evidence="8">
        <text>a 1,2-diacyl-sn-glycerol + UDP-alpha-D-glucose = a 1,2-diacyl-3-O-(beta-D-glucopyranosyl)-sn-glycerol + UDP + H(+)</text>
        <dbReference type="Rhea" id="RHEA:17285"/>
        <dbReference type="ChEBI" id="CHEBI:15378"/>
        <dbReference type="ChEBI" id="CHEBI:17815"/>
        <dbReference type="ChEBI" id="CHEBI:58223"/>
        <dbReference type="ChEBI" id="CHEBI:58885"/>
        <dbReference type="ChEBI" id="CHEBI:75799"/>
        <dbReference type="EC" id="2.4.1.336"/>
    </reaction>
</comment>
<reference evidence="14" key="1">
    <citation type="submission" date="2018-09" db="EMBL/GenBank/DDBJ databases">
        <authorList>
            <person name="Livingstone P.G."/>
            <person name="Whitworth D.E."/>
        </authorList>
    </citation>
    <scope>NUCLEOTIDE SEQUENCE [LARGE SCALE GENOMIC DNA]</scope>
    <source>
        <strain evidence="14">CA043D</strain>
    </source>
</reference>
<evidence type="ECO:0000256" key="8">
    <source>
        <dbReference type="ARBA" id="ARBA00053004"/>
    </source>
</evidence>
<feature type="transmembrane region" description="Helical" evidence="12">
    <location>
        <begin position="44"/>
        <end position="67"/>
    </location>
</feature>
<protein>
    <recommendedName>
        <fullName evidence="10">Beta-monoglucosyldiacylglycerol synthase</fullName>
        <ecNumber evidence="9">2.4.1.336</ecNumber>
    </recommendedName>
    <alternativeName>
        <fullName evidence="11">UDP-glucose:1,2-diacylglycerol 3-beta-D-glucosyltransferase</fullName>
    </alternativeName>
</protein>
<evidence type="ECO:0000256" key="7">
    <source>
        <dbReference type="ARBA" id="ARBA00023136"/>
    </source>
</evidence>
<keyword evidence="7 12" id="KW-0472">Membrane</keyword>
<dbReference type="GO" id="GO:0005886">
    <property type="term" value="C:plasma membrane"/>
    <property type="evidence" value="ECO:0007669"/>
    <property type="project" value="TreeGrafter"/>
</dbReference>
<proteinExistence type="predicted"/>
<dbReference type="FunFam" id="3.90.550.10:FF:000164">
    <property type="entry name" value="Beta-(1-3)-glucosyl transferase"/>
    <property type="match status" value="1"/>
</dbReference>
<evidence type="ECO:0000256" key="1">
    <source>
        <dbReference type="ARBA" id="ARBA00004141"/>
    </source>
</evidence>
<feature type="transmembrane region" description="Helical" evidence="12">
    <location>
        <begin position="470"/>
        <end position="489"/>
    </location>
</feature>
<keyword evidence="4 12" id="KW-0812">Transmembrane</keyword>
<feature type="transmembrane region" description="Helical" evidence="12">
    <location>
        <begin position="495"/>
        <end position="517"/>
    </location>
</feature>
<evidence type="ECO:0000256" key="10">
    <source>
        <dbReference type="ARBA" id="ARBA00068721"/>
    </source>
</evidence>
<sequence length="564" mass="62236">MARPLFFTSRLLLVLLNGFILFRWFQEAFPPSAAVARLLLFVPWVVGLFFVALQVVYGLLVEPAYLLPLLRRRYLRPTQPLPPRHAPPFPRVTVHIPCHAEPPGVVLATLDAVSRLRYPDFDVIVVDNNTEDPALWRPVEAHCARLGPRFRFVHVESLPGAKGGALNLALRLTPKETRVVALLDADYVCEPDFLERLVGFFDDPAIDYVQTPHDYRGWQGRRFLRGCYWEERTGNVLQLPALSEWGITTLIGTTCLIRRDALEAVGGWSETCLTEDSELALRLEARGGQGLFLARTFGRGLLPETFLALKKQRFRWVAGPIQQLRMHWRGLLPDRSPRMAARHRWARFFQGLEFVSTWVMDLLGLVALLGTLLLAVGRQSIPLPEGLLPLLATNLVTQGVLAWLRGRLLGCSLREVFAVTAISSALGHTRRQAVAAAFFSRRPLLWLRTDKFQATSVGWRAALATTRGELVTGLVMLGLGVLMLSGTDLSRPDLFLLGGAACLAEAWALLCAPYFALTANAELRKGVKARPPALSPGRPAVAAPATAAACRTAAESSPAASPPP</sequence>
<dbReference type="PANTHER" id="PTHR43867:SF4">
    <property type="entry name" value="BETA-(1-3)-GLUCOSYL TRANSFERASE"/>
    <property type="match status" value="1"/>
</dbReference>
<evidence type="ECO:0000313" key="13">
    <source>
        <dbReference type="EMBL" id="RKG94239.1"/>
    </source>
</evidence>
<evidence type="ECO:0000256" key="3">
    <source>
        <dbReference type="ARBA" id="ARBA00022679"/>
    </source>
</evidence>
<dbReference type="SUPFAM" id="SSF53448">
    <property type="entry name" value="Nucleotide-diphospho-sugar transferases"/>
    <property type="match status" value="1"/>
</dbReference>
<feature type="transmembrane region" description="Helical" evidence="12">
    <location>
        <begin position="352"/>
        <end position="375"/>
    </location>
</feature>
<gene>
    <name evidence="13" type="ORF">D7X32_42790</name>
</gene>
<name>A0A3A8JET6_9BACT</name>
<dbReference type="Proteomes" id="UP000268313">
    <property type="component" value="Unassembled WGS sequence"/>
</dbReference>
<evidence type="ECO:0000256" key="2">
    <source>
        <dbReference type="ARBA" id="ARBA00022676"/>
    </source>
</evidence>
<dbReference type="Gene3D" id="3.90.550.10">
    <property type="entry name" value="Spore Coat Polysaccharide Biosynthesis Protein SpsA, Chain A"/>
    <property type="match status" value="1"/>
</dbReference>
<keyword evidence="2" id="KW-0328">Glycosyltransferase</keyword>
<dbReference type="InterPro" id="IPR029044">
    <property type="entry name" value="Nucleotide-diphossugar_trans"/>
</dbReference>
<dbReference type="EC" id="2.4.1.336" evidence="9"/>
<keyword evidence="3 13" id="KW-0808">Transferase</keyword>
<evidence type="ECO:0000256" key="9">
    <source>
        <dbReference type="ARBA" id="ARBA00066964"/>
    </source>
</evidence>
<keyword evidence="14" id="KW-1185">Reference proteome</keyword>
<evidence type="ECO:0000313" key="14">
    <source>
        <dbReference type="Proteomes" id="UP000268313"/>
    </source>
</evidence>
<dbReference type="AlphaFoldDB" id="A0A3A8JET6"/>
<dbReference type="PANTHER" id="PTHR43867">
    <property type="entry name" value="CELLULOSE SYNTHASE CATALYTIC SUBUNIT A [UDP-FORMING]"/>
    <property type="match status" value="1"/>
</dbReference>